<feature type="modified residue" description="4-aspartylphosphate" evidence="9">
    <location>
        <position position="429"/>
    </location>
</feature>
<dbReference type="GO" id="GO:0000155">
    <property type="term" value="F:phosphorelay sensor kinase activity"/>
    <property type="evidence" value="ECO:0007669"/>
    <property type="project" value="InterPro"/>
</dbReference>
<dbReference type="PRINTS" id="PR00344">
    <property type="entry name" value="BCTRLSENSOR"/>
</dbReference>
<evidence type="ECO:0000256" key="5">
    <source>
        <dbReference type="ARBA" id="ARBA00022741"/>
    </source>
</evidence>
<evidence type="ECO:0000259" key="11">
    <source>
        <dbReference type="PROSITE" id="PS50110"/>
    </source>
</evidence>
<name>A0A7C4U866_UNCW3</name>
<evidence type="ECO:0000256" key="3">
    <source>
        <dbReference type="ARBA" id="ARBA00022553"/>
    </source>
</evidence>
<dbReference type="InterPro" id="IPR036890">
    <property type="entry name" value="HATPase_C_sf"/>
</dbReference>
<dbReference type="InterPro" id="IPR036097">
    <property type="entry name" value="HisK_dim/P_sf"/>
</dbReference>
<dbReference type="PROSITE" id="PS50109">
    <property type="entry name" value="HIS_KIN"/>
    <property type="match status" value="1"/>
</dbReference>
<keyword evidence="8" id="KW-0902">Two-component regulatory system</keyword>
<dbReference type="Gene3D" id="3.40.50.2300">
    <property type="match status" value="1"/>
</dbReference>
<dbReference type="CDD" id="cd00156">
    <property type="entry name" value="REC"/>
    <property type="match status" value="1"/>
</dbReference>
<keyword evidence="5" id="KW-0547">Nucleotide-binding</keyword>
<accession>A0A7C4U866</accession>
<protein>
    <recommendedName>
        <fullName evidence="2">histidine kinase</fullName>
        <ecNumber evidence="2">2.7.13.3</ecNumber>
    </recommendedName>
</protein>
<evidence type="ECO:0000256" key="4">
    <source>
        <dbReference type="ARBA" id="ARBA00022679"/>
    </source>
</evidence>
<keyword evidence="6 12" id="KW-0418">Kinase</keyword>
<dbReference type="PROSITE" id="PS50110">
    <property type="entry name" value="RESPONSE_REGULATORY"/>
    <property type="match status" value="1"/>
</dbReference>
<dbReference type="EC" id="2.7.13.3" evidence="2"/>
<dbReference type="SMART" id="SM00388">
    <property type="entry name" value="HisKA"/>
    <property type="match status" value="1"/>
</dbReference>
<keyword evidence="4" id="KW-0808">Transferase</keyword>
<evidence type="ECO:0000256" key="8">
    <source>
        <dbReference type="ARBA" id="ARBA00023012"/>
    </source>
</evidence>
<comment type="catalytic activity">
    <reaction evidence="1">
        <text>ATP + protein L-histidine = ADP + protein N-phospho-L-histidine.</text>
        <dbReference type="EC" id="2.7.13.3"/>
    </reaction>
</comment>
<dbReference type="Pfam" id="PF00072">
    <property type="entry name" value="Response_reg"/>
    <property type="match status" value="1"/>
</dbReference>
<dbReference type="InterPro" id="IPR003661">
    <property type="entry name" value="HisK_dim/P_dom"/>
</dbReference>
<dbReference type="SUPFAM" id="SSF47384">
    <property type="entry name" value="Homodimeric domain of signal transducing histidine kinase"/>
    <property type="match status" value="1"/>
</dbReference>
<dbReference type="InterPro" id="IPR000014">
    <property type="entry name" value="PAS"/>
</dbReference>
<proteinExistence type="predicted"/>
<dbReference type="GO" id="GO:0005524">
    <property type="term" value="F:ATP binding"/>
    <property type="evidence" value="ECO:0007669"/>
    <property type="project" value="UniProtKB-KW"/>
</dbReference>
<dbReference type="InterPro" id="IPR035965">
    <property type="entry name" value="PAS-like_dom_sf"/>
</dbReference>
<dbReference type="CDD" id="cd00082">
    <property type="entry name" value="HisKA"/>
    <property type="match status" value="1"/>
</dbReference>
<dbReference type="Gene3D" id="1.10.287.130">
    <property type="match status" value="1"/>
</dbReference>
<evidence type="ECO:0000313" key="12">
    <source>
        <dbReference type="EMBL" id="HGW91919.1"/>
    </source>
</evidence>
<dbReference type="Pfam" id="PF02518">
    <property type="entry name" value="HATPase_c"/>
    <property type="match status" value="1"/>
</dbReference>
<dbReference type="SMART" id="SM00448">
    <property type="entry name" value="REC"/>
    <property type="match status" value="1"/>
</dbReference>
<reference evidence="12" key="1">
    <citation type="journal article" date="2020" name="mSystems">
        <title>Genome- and Community-Level Interaction Insights into Carbon Utilization and Element Cycling Functions of Hydrothermarchaeota in Hydrothermal Sediment.</title>
        <authorList>
            <person name="Zhou Z."/>
            <person name="Liu Y."/>
            <person name="Xu W."/>
            <person name="Pan J."/>
            <person name="Luo Z.H."/>
            <person name="Li M."/>
        </authorList>
    </citation>
    <scope>NUCLEOTIDE SEQUENCE [LARGE SCALE GENOMIC DNA]</scope>
    <source>
        <strain evidence="12">SpSt-780</strain>
    </source>
</reference>
<dbReference type="EMBL" id="DTHG01000066">
    <property type="protein sequence ID" value="HGW91919.1"/>
    <property type="molecule type" value="Genomic_DNA"/>
</dbReference>
<dbReference type="SUPFAM" id="SSF52172">
    <property type="entry name" value="CheY-like"/>
    <property type="match status" value="1"/>
</dbReference>
<evidence type="ECO:0000256" key="2">
    <source>
        <dbReference type="ARBA" id="ARBA00012438"/>
    </source>
</evidence>
<dbReference type="InterPro" id="IPR001789">
    <property type="entry name" value="Sig_transdc_resp-reg_receiver"/>
</dbReference>
<organism evidence="12">
    <name type="scientific">candidate division WOR-3 bacterium</name>
    <dbReference type="NCBI Taxonomy" id="2052148"/>
    <lineage>
        <taxon>Bacteria</taxon>
        <taxon>Bacteria division WOR-3</taxon>
    </lineage>
</organism>
<feature type="domain" description="Response regulatory" evidence="11">
    <location>
        <begin position="378"/>
        <end position="494"/>
    </location>
</feature>
<dbReference type="SMART" id="SM00387">
    <property type="entry name" value="HATPase_c"/>
    <property type="match status" value="1"/>
</dbReference>
<dbReference type="Pfam" id="PF13426">
    <property type="entry name" value="PAS_9"/>
    <property type="match status" value="1"/>
</dbReference>
<dbReference type="Gene3D" id="3.30.450.20">
    <property type="entry name" value="PAS domain"/>
    <property type="match status" value="1"/>
</dbReference>
<dbReference type="SUPFAM" id="SSF55874">
    <property type="entry name" value="ATPase domain of HSP90 chaperone/DNA topoisomerase II/histidine kinase"/>
    <property type="match status" value="1"/>
</dbReference>
<dbReference type="InterPro" id="IPR005467">
    <property type="entry name" value="His_kinase_dom"/>
</dbReference>
<dbReference type="PANTHER" id="PTHR43065:SF46">
    <property type="entry name" value="C4-DICARBOXYLATE TRANSPORT SENSOR PROTEIN DCTB"/>
    <property type="match status" value="1"/>
</dbReference>
<keyword evidence="7" id="KW-0067">ATP-binding</keyword>
<feature type="domain" description="Histidine kinase" evidence="10">
    <location>
        <begin position="137"/>
        <end position="358"/>
    </location>
</feature>
<comment type="caution">
    <text evidence="12">The sequence shown here is derived from an EMBL/GenBank/DDBJ whole genome shotgun (WGS) entry which is preliminary data.</text>
</comment>
<dbReference type="AlphaFoldDB" id="A0A7C4U866"/>
<dbReference type="InterPro" id="IPR011006">
    <property type="entry name" value="CheY-like_superfamily"/>
</dbReference>
<dbReference type="Gene3D" id="3.30.565.10">
    <property type="entry name" value="Histidine kinase-like ATPase, C-terminal domain"/>
    <property type="match status" value="1"/>
</dbReference>
<evidence type="ECO:0000256" key="6">
    <source>
        <dbReference type="ARBA" id="ARBA00022777"/>
    </source>
</evidence>
<keyword evidence="3 9" id="KW-0597">Phosphoprotein</keyword>
<sequence length="504" mass="57622">MQRILKSLINTQCHPCAIIKKDGLNVLYVNALFLELFKLDESEIINKEIYYLFVEGFKREILEKFFTEGGKHNTFEGTYRNIGKRKIVIGSIFITSEENEYILLVFNDITESEMQKELFEKLKNLQRLDALGIFAASICHDMNNMLNGILGYSELALSDINKIDVLKDDIVNIIRICEKGRRVIENFLTFARKKKIEKKVIDINLLLEEMIGLISRIAGANIKVEFYPASSPVDVEVDPVEIEQCIINLCLNAKDAMPEGGSIIIETEKVKLDKEYLSTHIEGETGDYCMISVSDTGKGIPDEIKGKIFDPLFTTKEGGSGLGLSIVYGIVHQHNGFINVYSEEGKVTTFKIYIPISFKEKEEGRVYEEISKIEGEENILVVEDDKNYAEIIKRGISMFKYNVFIVDNCKKAIEFIIENRGKIDLVITDLILPDMDGKRMFEIMKEKNIQIPVIFISGYTKNFNKRNFIFEEGLEILQKPFSIRELVSLIRKTLDKGKKSDTIN</sequence>
<dbReference type="InterPro" id="IPR003594">
    <property type="entry name" value="HATPase_dom"/>
</dbReference>
<evidence type="ECO:0000256" key="1">
    <source>
        <dbReference type="ARBA" id="ARBA00000085"/>
    </source>
</evidence>
<dbReference type="SUPFAM" id="SSF55785">
    <property type="entry name" value="PYP-like sensor domain (PAS domain)"/>
    <property type="match status" value="1"/>
</dbReference>
<evidence type="ECO:0000256" key="7">
    <source>
        <dbReference type="ARBA" id="ARBA00022840"/>
    </source>
</evidence>
<evidence type="ECO:0000259" key="10">
    <source>
        <dbReference type="PROSITE" id="PS50109"/>
    </source>
</evidence>
<evidence type="ECO:0000256" key="9">
    <source>
        <dbReference type="PROSITE-ProRule" id="PRU00169"/>
    </source>
</evidence>
<gene>
    <name evidence="12" type="ORF">ENV67_05195</name>
</gene>
<dbReference type="Pfam" id="PF00512">
    <property type="entry name" value="HisKA"/>
    <property type="match status" value="1"/>
</dbReference>
<dbReference type="InterPro" id="IPR004358">
    <property type="entry name" value="Sig_transdc_His_kin-like_C"/>
</dbReference>
<dbReference type="CDD" id="cd00130">
    <property type="entry name" value="PAS"/>
    <property type="match status" value="1"/>
</dbReference>
<dbReference type="PANTHER" id="PTHR43065">
    <property type="entry name" value="SENSOR HISTIDINE KINASE"/>
    <property type="match status" value="1"/>
</dbReference>